<evidence type="ECO:0000313" key="7">
    <source>
        <dbReference type="EMBL" id="QGN15090.1"/>
    </source>
</evidence>
<protein>
    <submittedName>
        <fullName evidence="7">High-affinity methionine permease</fullName>
    </submittedName>
</protein>
<dbReference type="Gene3D" id="1.20.1740.10">
    <property type="entry name" value="Amino acid/polyamine transporter I"/>
    <property type="match status" value="1"/>
</dbReference>
<feature type="transmembrane region" description="Helical" evidence="6">
    <location>
        <begin position="416"/>
        <end position="439"/>
    </location>
</feature>
<evidence type="ECO:0000256" key="1">
    <source>
        <dbReference type="ARBA" id="ARBA00004141"/>
    </source>
</evidence>
<dbReference type="PIRSF" id="PIRSF006060">
    <property type="entry name" value="AA_transporter"/>
    <property type="match status" value="1"/>
</dbReference>
<dbReference type="EMBL" id="CP015056">
    <property type="protein sequence ID" value="QGN15090.1"/>
    <property type="molecule type" value="Genomic_DNA"/>
</dbReference>
<feature type="transmembrane region" description="Helical" evidence="6">
    <location>
        <begin position="136"/>
        <end position="158"/>
    </location>
</feature>
<dbReference type="Proteomes" id="UP000422736">
    <property type="component" value="Chromosome 3"/>
</dbReference>
<dbReference type="PANTHER" id="PTHR11785">
    <property type="entry name" value="AMINO ACID TRANSPORTER"/>
    <property type="match status" value="1"/>
</dbReference>
<feature type="transmembrane region" description="Helical" evidence="6">
    <location>
        <begin position="339"/>
        <end position="361"/>
    </location>
</feature>
<reference evidence="7 8" key="2">
    <citation type="submission" date="2019-11" db="EMBL/GenBank/DDBJ databases">
        <authorList>
            <person name="Lu H."/>
        </authorList>
    </citation>
    <scope>NUCLEOTIDE SEQUENCE [LARGE SCALE GENOMIC DNA]</scope>
    <source>
        <strain evidence="7 8">FIM1</strain>
    </source>
</reference>
<feature type="transmembrane region" description="Helical" evidence="6">
    <location>
        <begin position="460"/>
        <end position="477"/>
    </location>
</feature>
<evidence type="ECO:0000256" key="5">
    <source>
        <dbReference type="SAM" id="MobiDB-lite"/>
    </source>
</evidence>
<feature type="transmembrane region" description="Helical" evidence="6">
    <location>
        <begin position="178"/>
        <end position="199"/>
    </location>
</feature>
<sequence>MSGTRSFLSQLNVFNKENYKFTSEVKNQEGSESGVSNYDDSGSVENGEHFDVELDKGSKKLGLISCIGLICNRMLGTGIFAVSSTIYSLCGSVGLALIMWAVGAIIALAGLYVYMEFGTAIPRNGGEKNYLERIFPAPKFFITCMYGAYIFFLGWAAGNSVNTAVMFLTAGNAKVTDWNQRGLGVAVVGFAFIVNSVNVKLGLYIQNLLGIFKIAIVLFITVTGWVALGGGLKDGYKTNNFHNAFEGTGGATAYGIVNALYNVIWSFVGYSNVNYALGEVKNPVRTLKIAGPTSLIFLAIVYIFVNIAYFAVVPKETFKTSKLILVADFFDIAFKNEHAKTAACVFVGLSALGNVMSVIFSQGRIIQQLGREGVLPFSSFFASSKPFDSPAVGLFQHFIVCLVTIIAPPAGDAYNFVLNLISYPMNIINFVISAGLLWIHWERKQGRTVWEPPIKAGIPVIVFFALANLYLIIAPYVPPSDGESVYEHLPYYIHCVVAWGVFGIGAVYWLVWAKILPKIGKYELVNEEVIGEDGFWRQKIIKKPLSDTEVIEENINLEKSSSSSGYDKQLTSQNTISIN</sequence>
<gene>
    <name evidence="7" type="primary">MUP1</name>
    <name evidence="7" type="ORF">FIM1_1777</name>
</gene>
<dbReference type="Pfam" id="PF13520">
    <property type="entry name" value="AA_permease_2"/>
    <property type="match status" value="1"/>
</dbReference>
<feature type="transmembrane region" description="Helical" evidence="6">
    <location>
        <begin position="289"/>
        <end position="312"/>
    </location>
</feature>
<dbReference type="InterPro" id="IPR002293">
    <property type="entry name" value="AA/rel_permease1"/>
</dbReference>
<keyword evidence="8" id="KW-1185">Reference proteome</keyword>
<feature type="transmembrane region" description="Helical" evidence="6">
    <location>
        <begin position="391"/>
        <end position="410"/>
    </location>
</feature>
<keyword evidence="2 6" id="KW-0812">Transmembrane</keyword>
<reference evidence="7 8" key="1">
    <citation type="submission" date="2016-03" db="EMBL/GenBank/DDBJ databases">
        <title>How can Kluyveromyces marxianus grow so fast - potential evolutionary course in Saccharomyces Complex revealed by comparative genomics.</title>
        <authorList>
            <person name="Mo W."/>
            <person name="Lu W."/>
            <person name="Yang X."/>
            <person name="Qi J."/>
            <person name="Lv H."/>
        </authorList>
    </citation>
    <scope>NUCLEOTIDE SEQUENCE [LARGE SCALE GENOMIC DNA]</scope>
    <source>
        <strain evidence="7 8">FIM1</strain>
    </source>
</reference>
<dbReference type="InterPro" id="IPR050598">
    <property type="entry name" value="AminoAcid_Transporter"/>
</dbReference>
<feature type="transmembrane region" description="Helical" evidence="6">
    <location>
        <begin position="252"/>
        <end position="277"/>
    </location>
</feature>
<proteinExistence type="predicted"/>
<feature type="transmembrane region" description="Helical" evidence="6">
    <location>
        <begin position="489"/>
        <end position="511"/>
    </location>
</feature>
<comment type="subcellular location">
    <subcellularLocation>
        <location evidence="1">Membrane</location>
        <topology evidence="1">Multi-pass membrane protein</topology>
    </subcellularLocation>
</comment>
<evidence type="ECO:0000256" key="2">
    <source>
        <dbReference type="ARBA" id="ARBA00022692"/>
    </source>
</evidence>
<feature type="transmembrane region" description="Helical" evidence="6">
    <location>
        <begin position="93"/>
        <end position="115"/>
    </location>
</feature>
<keyword evidence="3 6" id="KW-1133">Transmembrane helix</keyword>
<evidence type="ECO:0000313" key="8">
    <source>
        <dbReference type="Proteomes" id="UP000422736"/>
    </source>
</evidence>
<keyword evidence="4 6" id="KW-0472">Membrane</keyword>
<evidence type="ECO:0000256" key="3">
    <source>
        <dbReference type="ARBA" id="ARBA00022989"/>
    </source>
</evidence>
<dbReference type="PANTHER" id="PTHR11785:SF498">
    <property type="entry name" value="HIGH-AFFINITY METHIONINE PERMEASE"/>
    <property type="match status" value="1"/>
</dbReference>
<name>A0ABX6ES06_KLUMA</name>
<feature type="transmembrane region" description="Helical" evidence="6">
    <location>
        <begin position="61"/>
        <end position="87"/>
    </location>
</feature>
<organism evidence="7 8">
    <name type="scientific">Kluyveromyces marxianus</name>
    <name type="common">Yeast</name>
    <name type="synonym">Candida kefyr</name>
    <dbReference type="NCBI Taxonomy" id="4911"/>
    <lineage>
        <taxon>Eukaryota</taxon>
        <taxon>Fungi</taxon>
        <taxon>Dikarya</taxon>
        <taxon>Ascomycota</taxon>
        <taxon>Saccharomycotina</taxon>
        <taxon>Saccharomycetes</taxon>
        <taxon>Saccharomycetales</taxon>
        <taxon>Saccharomycetaceae</taxon>
        <taxon>Kluyveromyces</taxon>
    </lineage>
</organism>
<evidence type="ECO:0000256" key="4">
    <source>
        <dbReference type="ARBA" id="ARBA00023136"/>
    </source>
</evidence>
<feature type="region of interest" description="Disordered" evidence="5">
    <location>
        <begin position="560"/>
        <end position="579"/>
    </location>
</feature>
<accession>A0ABX6ES06</accession>
<evidence type="ECO:0000256" key="6">
    <source>
        <dbReference type="SAM" id="Phobius"/>
    </source>
</evidence>
<feature type="transmembrane region" description="Helical" evidence="6">
    <location>
        <begin position="211"/>
        <end position="232"/>
    </location>
</feature>